<dbReference type="STRING" id="1461322.OJ16_05960"/>
<evidence type="ECO:0000313" key="2">
    <source>
        <dbReference type="EMBL" id="KII80835.1"/>
    </source>
</evidence>
<protein>
    <submittedName>
        <fullName evidence="2">Uncharacterized protein</fullName>
    </submittedName>
</protein>
<sequence>MDRIDKYAGISFWGVFLIAVFIKLLPVDMMIINVLKTLVIIALFHMLLYSFYVSFSARKTPYKIGLFVFSIVFPIASGFILYFLKRVLKMGGR</sequence>
<reference evidence="2 3" key="1">
    <citation type="submission" date="2014-11" db="EMBL/GenBank/DDBJ databases">
        <title>Draft Genome Sequence of Vibrio piscirenalis strains CECT 8603T and CECT 8604, two marine Gammaproteobacterium isolated from cultured gilthead sea bream (Sparus aurata).</title>
        <authorList>
            <person name="Arahal D.R."/>
            <person name="Rodrigo-Torres L."/>
            <person name="Lucena T."/>
            <person name="Pujalte M.J."/>
        </authorList>
    </citation>
    <scope>NUCLEOTIDE SEQUENCE [LARGE SCALE GENOMIC DNA]</scope>
    <source>
        <strain evidence="2 3">DCR 1-4-2</strain>
    </source>
</reference>
<feature type="transmembrane region" description="Helical" evidence="1">
    <location>
        <begin position="7"/>
        <end position="25"/>
    </location>
</feature>
<organism evidence="2 3">
    <name type="scientific">Vibrio renipiscarius</name>
    <dbReference type="NCBI Taxonomy" id="1461322"/>
    <lineage>
        <taxon>Bacteria</taxon>
        <taxon>Pseudomonadati</taxon>
        <taxon>Pseudomonadota</taxon>
        <taxon>Gammaproteobacteria</taxon>
        <taxon>Vibrionales</taxon>
        <taxon>Vibrionaceae</taxon>
        <taxon>Vibrio</taxon>
    </lineage>
</organism>
<feature type="transmembrane region" description="Helical" evidence="1">
    <location>
        <begin position="31"/>
        <end position="52"/>
    </location>
</feature>
<keyword evidence="1" id="KW-0472">Membrane</keyword>
<keyword evidence="1" id="KW-1133">Transmembrane helix</keyword>
<dbReference type="EMBL" id="JTKH01000006">
    <property type="protein sequence ID" value="KII80835.1"/>
    <property type="molecule type" value="Genomic_DNA"/>
</dbReference>
<accession>A0A0C2NXI7</accession>
<gene>
    <name evidence="2" type="ORF">OJ16_05960</name>
</gene>
<dbReference type="RefSeq" id="WP_040988356.1">
    <property type="nucleotide sequence ID" value="NZ_JTKH01000006.1"/>
</dbReference>
<evidence type="ECO:0000313" key="3">
    <source>
        <dbReference type="Proteomes" id="UP000031672"/>
    </source>
</evidence>
<accession>A0A0C2NZE4</accession>
<dbReference type="AlphaFoldDB" id="A0A0C2NXI7"/>
<keyword evidence="3" id="KW-1185">Reference proteome</keyword>
<evidence type="ECO:0000256" key="1">
    <source>
        <dbReference type="SAM" id="Phobius"/>
    </source>
</evidence>
<proteinExistence type="predicted"/>
<name>A0A0C2NXI7_9VIBR</name>
<dbReference type="Proteomes" id="UP000031672">
    <property type="component" value="Unassembled WGS sequence"/>
</dbReference>
<keyword evidence="1" id="KW-0812">Transmembrane</keyword>
<feature type="transmembrane region" description="Helical" evidence="1">
    <location>
        <begin position="64"/>
        <end position="84"/>
    </location>
</feature>
<comment type="caution">
    <text evidence="2">The sequence shown here is derived from an EMBL/GenBank/DDBJ whole genome shotgun (WGS) entry which is preliminary data.</text>
</comment>
<dbReference type="OrthoDB" id="9900376at2"/>